<comment type="caution">
    <text evidence="1">The sequence shown here is derived from an EMBL/GenBank/DDBJ whole genome shotgun (WGS) entry which is preliminary data.</text>
</comment>
<evidence type="ECO:0000313" key="2">
    <source>
        <dbReference type="Proteomes" id="UP000827976"/>
    </source>
</evidence>
<accession>A0ACB7W194</accession>
<keyword evidence="2" id="KW-1185">Reference proteome</keyword>
<organism evidence="1 2">
    <name type="scientific">Dioscorea alata</name>
    <name type="common">Purple yam</name>
    <dbReference type="NCBI Taxonomy" id="55571"/>
    <lineage>
        <taxon>Eukaryota</taxon>
        <taxon>Viridiplantae</taxon>
        <taxon>Streptophyta</taxon>
        <taxon>Embryophyta</taxon>
        <taxon>Tracheophyta</taxon>
        <taxon>Spermatophyta</taxon>
        <taxon>Magnoliopsida</taxon>
        <taxon>Liliopsida</taxon>
        <taxon>Dioscoreales</taxon>
        <taxon>Dioscoreaceae</taxon>
        <taxon>Dioscorea</taxon>
    </lineage>
</organism>
<reference evidence="2" key="1">
    <citation type="journal article" date="2022" name="Nat. Commun.">
        <title>Chromosome evolution and the genetic basis of agronomically important traits in greater yam.</title>
        <authorList>
            <person name="Bredeson J.V."/>
            <person name="Lyons J.B."/>
            <person name="Oniyinde I.O."/>
            <person name="Okereke N.R."/>
            <person name="Kolade O."/>
            <person name="Nnabue I."/>
            <person name="Nwadili C.O."/>
            <person name="Hribova E."/>
            <person name="Parker M."/>
            <person name="Nwogha J."/>
            <person name="Shu S."/>
            <person name="Carlson J."/>
            <person name="Kariba R."/>
            <person name="Muthemba S."/>
            <person name="Knop K."/>
            <person name="Barton G.J."/>
            <person name="Sherwood A.V."/>
            <person name="Lopez-Montes A."/>
            <person name="Asiedu R."/>
            <person name="Jamnadass R."/>
            <person name="Muchugi A."/>
            <person name="Goodstein D."/>
            <person name="Egesi C.N."/>
            <person name="Featherston J."/>
            <person name="Asfaw A."/>
            <person name="Simpson G.G."/>
            <person name="Dolezel J."/>
            <person name="Hendre P.S."/>
            <person name="Van Deynze A."/>
            <person name="Kumar P.L."/>
            <person name="Obidiegwu J.E."/>
            <person name="Bhattacharjee R."/>
            <person name="Rokhsar D.S."/>
        </authorList>
    </citation>
    <scope>NUCLEOTIDE SEQUENCE [LARGE SCALE GENOMIC DNA]</scope>
    <source>
        <strain evidence="2">cv. TDa95/00328</strain>
    </source>
</reference>
<dbReference type="EMBL" id="CM037015">
    <property type="protein sequence ID" value="KAH7681196.1"/>
    <property type="molecule type" value="Genomic_DNA"/>
</dbReference>
<gene>
    <name evidence="1" type="ORF">IHE45_05G044200</name>
</gene>
<sequence length="244" mass="28543">MKIYLFGILNCDLNLVQVGDWNSLWRLKLPPKIHYFIWRLQWRCLPLRGQLMEKGMYIQNICSCCNRATETRSHLFLHCPFVASFWSHMNIDVVGVEENKFNDWFVDVLKKYPDNVTSQACLLLWSVWKFRNTNVWNKYQLLLVSVFQHGLKFLMSWREAQVKVVTHSNATATHLRQSHKWVPSSDGWLKCNLDGALFAQQVKYGMRVVLRYHVGHFIAGFSVAFNGHYSSTEVEAIALKEVLS</sequence>
<proteinExistence type="predicted"/>
<dbReference type="Proteomes" id="UP000827976">
    <property type="component" value="Chromosome 5"/>
</dbReference>
<evidence type="ECO:0000313" key="1">
    <source>
        <dbReference type="EMBL" id="KAH7681196.1"/>
    </source>
</evidence>
<name>A0ACB7W194_DIOAL</name>
<protein>
    <submittedName>
        <fullName evidence="1">HAD domain-containing protein</fullName>
    </submittedName>
</protein>